<keyword evidence="3" id="KW-1185">Reference proteome</keyword>
<dbReference type="RefSeq" id="WP_120402106.1">
    <property type="nucleotide sequence ID" value="NZ_RAXV01000011.1"/>
</dbReference>
<protein>
    <submittedName>
        <fullName evidence="2">SH3 domain-containing protein</fullName>
    </submittedName>
</protein>
<dbReference type="Gene3D" id="2.30.30.40">
    <property type="entry name" value="SH3 Domains"/>
    <property type="match status" value="1"/>
</dbReference>
<dbReference type="Proteomes" id="UP000282388">
    <property type="component" value="Unassembled WGS sequence"/>
</dbReference>
<proteinExistence type="predicted"/>
<accession>A0A3A8EEX5</accession>
<sequence>MSIPLSEIEKLTKNPEWQKNIQIINQILINFQMGLTSFFNKPEVQQTLIAIQNASIALNKYLNDPRVQKNLQNFQMLVVDIVNNQNFQKNYINNQKIDNKENFIFFEESIRDEINFSDELQSFENEEEKNKFLDFFIQFVFIIFMFHIDNLEVTSDFKETYVYYLNKIESKGVTISRVNLREAPNFQSESIIVIPRNTPLKVYKEVTNGWIKVSVNINNIDLDGYVSEAYIKKVKN</sequence>
<reference evidence="2 3" key="1">
    <citation type="submission" date="2018-09" db="EMBL/GenBank/DDBJ databases">
        <title>The draft genome of Acinetobacter spp. strains.</title>
        <authorList>
            <person name="Qin J."/>
            <person name="Feng Y."/>
            <person name="Zong Z."/>
        </authorList>
    </citation>
    <scope>NUCLEOTIDE SEQUENCE [LARGE SCALE GENOMIC DNA]</scope>
    <source>
        <strain evidence="2 3">WCHAc060012</strain>
    </source>
</reference>
<feature type="domain" description="SH3b" evidence="1">
    <location>
        <begin position="176"/>
        <end position="232"/>
    </location>
</feature>
<evidence type="ECO:0000313" key="3">
    <source>
        <dbReference type="Proteomes" id="UP000282388"/>
    </source>
</evidence>
<evidence type="ECO:0000259" key="1">
    <source>
        <dbReference type="Pfam" id="PF08239"/>
    </source>
</evidence>
<comment type="caution">
    <text evidence="2">The sequence shown here is derived from an EMBL/GenBank/DDBJ whole genome shotgun (WGS) entry which is preliminary data.</text>
</comment>
<gene>
    <name evidence="2" type="ORF">D7V32_06655</name>
</gene>
<name>A0A3A8EEX5_9GAMM</name>
<dbReference type="OrthoDB" id="6687239at2"/>
<dbReference type="AlphaFoldDB" id="A0A3A8EEX5"/>
<dbReference type="Pfam" id="PF08239">
    <property type="entry name" value="SH3_3"/>
    <property type="match status" value="1"/>
</dbReference>
<organism evidence="2 3">
    <name type="scientific">Acinetobacter tianfuensis</name>
    <dbReference type="NCBI Taxonomy" id="2419603"/>
    <lineage>
        <taxon>Bacteria</taxon>
        <taxon>Pseudomonadati</taxon>
        <taxon>Pseudomonadota</taxon>
        <taxon>Gammaproteobacteria</taxon>
        <taxon>Moraxellales</taxon>
        <taxon>Moraxellaceae</taxon>
        <taxon>Acinetobacter</taxon>
    </lineage>
</organism>
<dbReference type="EMBL" id="RAXV01000011">
    <property type="protein sequence ID" value="RKG32076.1"/>
    <property type="molecule type" value="Genomic_DNA"/>
</dbReference>
<dbReference type="InterPro" id="IPR003646">
    <property type="entry name" value="SH3-like_bac-type"/>
</dbReference>
<evidence type="ECO:0000313" key="2">
    <source>
        <dbReference type="EMBL" id="RKG32076.1"/>
    </source>
</evidence>